<organism evidence="1 2">
    <name type="scientific">Melipona quadrifasciata</name>
    <dbReference type="NCBI Taxonomy" id="166423"/>
    <lineage>
        <taxon>Eukaryota</taxon>
        <taxon>Metazoa</taxon>
        <taxon>Ecdysozoa</taxon>
        <taxon>Arthropoda</taxon>
        <taxon>Hexapoda</taxon>
        <taxon>Insecta</taxon>
        <taxon>Pterygota</taxon>
        <taxon>Neoptera</taxon>
        <taxon>Endopterygota</taxon>
        <taxon>Hymenoptera</taxon>
        <taxon>Apocrita</taxon>
        <taxon>Aculeata</taxon>
        <taxon>Apoidea</taxon>
        <taxon>Anthophila</taxon>
        <taxon>Apidae</taxon>
        <taxon>Melipona</taxon>
    </lineage>
</organism>
<sequence length="200" mass="22825">MRPVRSHLHVVGLALIWTSFQNDNSRRRKNSVIPQLMVPFSSHAVHCPNILDMVYELNRCRTQRKTYDKLNYEKILICFMQNTGEAGSPEHLKELAVGAAIPPESIKICHDNPQSLLRSSRGSSNQAFTVSIQLTNSSTVSEGEWCLAKKQPYSMVLLPSLKALRNADSSIQDRSRKYSEHLRYRNQKGELQKCLCVREL</sequence>
<name>A0A0M9A578_9HYME</name>
<gene>
    <name evidence="1" type="ORF">WN51_11824</name>
</gene>
<protein>
    <submittedName>
        <fullName evidence="1">Uncharacterized protein</fullName>
    </submittedName>
</protein>
<reference evidence="1 2" key="1">
    <citation type="submission" date="2015-07" db="EMBL/GenBank/DDBJ databases">
        <title>The genome of Melipona quadrifasciata.</title>
        <authorList>
            <person name="Pan H."/>
            <person name="Kapheim K."/>
        </authorList>
    </citation>
    <scope>NUCLEOTIDE SEQUENCE [LARGE SCALE GENOMIC DNA]</scope>
    <source>
        <strain evidence="1">0111107301</strain>
        <tissue evidence="1">Whole body</tissue>
    </source>
</reference>
<proteinExistence type="predicted"/>
<dbReference type="Proteomes" id="UP000053105">
    <property type="component" value="Unassembled WGS sequence"/>
</dbReference>
<dbReference type="AlphaFoldDB" id="A0A0M9A578"/>
<keyword evidence="2" id="KW-1185">Reference proteome</keyword>
<dbReference type="EMBL" id="KQ435753">
    <property type="protein sequence ID" value="KOX76109.1"/>
    <property type="molecule type" value="Genomic_DNA"/>
</dbReference>
<evidence type="ECO:0000313" key="2">
    <source>
        <dbReference type="Proteomes" id="UP000053105"/>
    </source>
</evidence>
<evidence type="ECO:0000313" key="1">
    <source>
        <dbReference type="EMBL" id="KOX76109.1"/>
    </source>
</evidence>
<accession>A0A0M9A578</accession>